<protein>
    <submittedName>
        <fullName evidence="2">Uncharacterized protein</fullName>
    </submittedName>
</protein>
<gene>
    <name evidence="2" type="ORF">scyTo_0002409</name>
</gene>
<dbReference type="EMBL" id="BFAA01000606">
    <property type="protein sequence ID" value="GCB73208.1"/>
    <property type="molecule type" value="Genomic_DNA"/>
</dbReference>
<keyword evidence="3" id="KW-1185">Reference proteome</keyword>
<sequence length="259" mass="28830">MAYVLHTAIYVKMAIVQSGKSAVKSPERITLQQGNHGGVIPKGESKSSRFTHRQISHRMFYEALGTLAGGAFQIVAESEIGRLAESKLGKFERNVHTLFRHSMEPLVTLMRDIEWKGENIGLHFLKQQSRVSRMLDSAIRKLYEAIGNETNTVIYEKLVLIVENLRHNSQNLTNSLDQVYLGTVDQLKQSRNIIAPYTANIIHEVRNGLADVVHVLKEGLKELVKLSATPTTAPEKNTSRCEVGKPVTQRAGGFDSGRG</sequence>
<evidence type="ECO:0000313" key="3">
    <source>
        <dbReference type="Proteomes" id="UP000288216"/>
    </source>
</evidence>
<dbReference type="AlphaFoldDB" id="A0A401PJE4"/>
<dbReference type="Proteomes" id="UP000288216">
    <property type="component" value="Unassembled WGS sequence"/>
</dbReference>
<feature type="region of interest" description="Disordered" evidence="1">
    <location>
        <begin position="229"/>
        <end position="259"/>
    </location>
</feature>
<proteinExistence type="predicted"/>
<evidence type="ECO:0000256" key="1">
    <source>
        <dbReference type="SAM" id="MobiDB-lite"/>
    </source>
</evidence>
<reference evidence="2 3" key="1">
    <citation type="journal article" date="2018" name="Nat. Ecol. Evol.">
        <title>Shark genomes provide insights into elasmobranch evolution and the origin of vertebrates.</title>
        <authorList>
            <person name="Hara Y"/>
            <person name="Yamaguchi K"/>
            <person name="Onimaru K"/>
            <person name="Kadota M"/>
            <person name="Koyanagi M"/>
            <person name="Keeley SD"/>
            <person name="Tatsumi K"/>
            <person name="Tanaka K"/>
            <person name="Motone F"/>
            <person name="Kageyama Y"/>
            <person name="Nozu R"/>
            <person name="Adachi N"/>
            <person name="Nishimura O"/>
            <person name="Nakagawa R"/>
            <person name="Tanegashima C"/>
            <person name="Kiyatake I"/>
            <person name="Matsumoto R"/>
            <person name="Murakumo K"/>
            <person name="Nishida K"/>
            <person name="Terakita A"/>
            <person name="Kuratani S"/>
            <person name="Sato K"/>
            <person name="Hyodo S Kuraku.S."/>
        </authorList>
    </citation>
    <scope>NUCLEOTIDE SEQUENCE [LARGE SCALE GENOMIC DNA]</scope>
</reference>
<evidence type="ECO:0000313" key="2">
    <source>
        <dbReference type="EMBL" id="GCB73208.1"/>
    </source>
</evidence>
<name>A0A401PJE4_SCYTO</name>
<accession>A0A401PJE4</accession>
<organism evidence="2 3">
    <name type="scientific">Scyliorhinus torazame</name>
    <name type="common">Cloudy catshark</name>
    <name type="synonym">Catulus torazame</name>
    <dbReference type="NCBI Taxonomy" id="75743"/>
    <lineage>
        <taxon>Eukaryota</taxon>
        <taxon>Metazoa</taxon>
        <taxon>Chordata</taxon>
        <taxon>Craniata</taxon>
        <taxon>Vertebrata</taxon>
        <taxon>Chondrichthyes</taxon>
        <taxon>Elasmobranchii</taxon>
        <taxon>Galeomorphii</taxon>
        <taxon>Galeoidea</taxon>
        <taxon>Carcharhiniformes</taxon>
        <taxon>Scyliorhinidae</taxon>
        <taxon>Scyliorhinus</taxon>
    </lineage>
</organism>
<comment type="caution">
    <text evidence="2">The sequence shown here is derived from an EMBL/GenBank/DDBJ whole genome shotgun (WGS) entry which is preliminary data.</text>
</comment>
<dbReference type="OrthoDB" id="9945816at2759"/>